<accession>A0A4Z2HX62</accession>
<sequence>MEIWVTPTLRSDSLECKLRFVDSEVFQDEMQKPEGFASPLQQSPPGGNPLTALVLLERREARENQNQD</sequence>
<organism evidence="1 2">
    <name type="scientific">Liparis tanakae</name>
    <name type="common">Tanaka's snailfish</name>
    <dbReference type="NCBI Taxonomy" id="230148"/>
    <lineage>
        <taxon>Eukaryota</taxon>
        <taxon>Metazoa</taxon>
        <taxon>Chordata</taxon>
        <taxon>Craniata</taxon>
        <taxon>Vertebrata</taxon>
        <taxon>Euteleostomi</taxon>
        <taxon>Actinopterygii</taxon>
        <taxon>Neopterygii</taxon>
        <taxon>Teleostei</taxon>
        <taxon>Neoteleostei</taxon>
        <taxon>Acanthomorphata</taxon>
        <taxon>Eupercaria</taxon>
        <taxon>Perciformes</taxon>
        <taxon>Cottioidei</taxon>
        <taxon>Cottales</taxon>
        <taxon>Liparidae</taxon>
        <taxon>Liparis</taxon>
    </lineage>
</organism>
<evidence type="ECO:0000313" key="1">
    <source>
        <dbReference type="EMBL" id="TNN69614.1"/>
    </source>
</evidence>
<protein>
    <submittedName>
        <fullName evidence="1">Uncharacterized protein</fullName>
    </submittedName>
</protein>
<reference evidence="1 2" key="1">
    <citation type="submission" date="2019-03" db="EMBL/GenBank/DDBJ databases">
        <title>First draft genome of Liparis tanakae, snailfish: a comprehensive survey of snailfish specific genes.</title>
        <authorList>
            <person name="Kim W."/>
            <person name="Song I."/>
            <person name="Jeong J.-H."/>
            <person name="Kim D."/>
            <person name="Kim S."/>
            <person name="Ryu S."/>
            <person name="Song J.Y."/>
            <person name="Lee S.K."/>
        </authorList>
    </citation>
    <scope>NUCLEOTIDE SEQUENCE [LARGE SCALE GENOMIC DNA]</scope>
    <source>
        <tissue evidence="1">Muscle</tissue>
    </source>
</reference>
<comment type="caution">
    <text evidence="1">The sequence shown here is derived from an EMBL/GenBank/DDBJ whole genome shotgun (WGS) entry which is preliminary data.</text>
</comment>
<proteinExistence type="predicted"/>
<name>A0A4Z2HX62_9TELE</name>
<dbReference type="AlphaFoldDB" id="A0A4Z2HX62"/>
<dbReference type="EMBL" id="SRLO01000173">
    <property type="protein sequence ID" value="TNN69614.1"/>
    <property type="molecule type" value="Genomic_DNA"/>
</dbReference>
<evidence type="ECO:0000313" key="2">
    <source>
        <dbReference type="Proteomes" id="UP000314294"/>
    </source>
</evidence>
<keyword evidence="2" id="KW-1185">Reference proteome</keyword>
<gene>
    <name evidence="1" type="ORF">EYF80_020104</name>
</gene>
<dbReference type="Proteomes" id="UP000314294">
    <property type="component" value="Unassembled WGS sequence"/>
</dbReference>